<evidence type="ECO:0000313" key="2">
    <source>
        <dbReference type="Proteomes" id="UP000325081"/>
    </source>
</evidence>
<dbReference type="Proteomes" id="UP000325081">
    <property type="component" value="Unassembled WGS sequence"/>
</dbReference>
<sequence>MEKEKAFFKITNTIWIISCNVHQKVKERIRQQTESRVVSDGNKSSSLVGGVYGIAGAGNNKSFFSTTWHKNLSTNSLMHLEGGFNGGYHYNGRDIMKKDYVWTSNKAESTTVNSTSSTLGAAR</sequence>
<organism evidence="1 2">
    <name type="scientific">Striga asiatica</name>
    <name type="common">Asiatic witchweed</name>
    <name type="synonym">Buchnera asiatica</name>
    <dbReference type="NCBI Taxonomy" id="4170"/>
    <lineage>
        <taxon>Eukaryota</taxon>
        <taxon>Viridiplantae</taxon>
        <taxon>Streptophyta</taxon>
        <taxon>Embryophyta</taxon>
        <taxon>Tracheophyta</taxon>
        <taxon>Spermatophyta</taxon>
        <taxon>Magnoliopsida</taxon>
        <taxon>eudicotyledons</taxon>
        <taxon>Gunneridae</taxon>
        <taxon>Pentapetalae</taxon>
        <taxon>asterids</taxon>
        <taxon>lamiids</taxon>
        <taxon>Lamiales</taxon>
        <taxon>Orobanchaceae</taxon>
        <taxon>Buchnereae</taxon>
        <taxon>Striga</taxon>
    </lineage>
</organism>
<evidence type="ECO:0000313" key="1">
    <source>
        <dbReference type="EMBL" id="GER32962.1"/>
    </source>
</evidence>
<reference evidence="2" key="1">
    <citation type="journal article" date="2019" name="Curr. Biol.">
        <title>Genome Sequence of Striga asiatica Provides Insight into the Evolution of Plant Parasitism.</title>
        <authorList>
            <person name="Yoshida S."/>
            <person name="Kim S."/>
            <person name="Wafula E.K."/>
            <person name="Tanskanen J."/>
            <person name="Kim Y.M."/>
            <person name="Honaas L."/>
            <person name="Yang Z."/>
            <person name="Spallek T."/>
            <person name="Conn C.E."/>
            <person name="Ichihashi Y."/>
            <person name="Cheong K."/>
            <person name="Cui S."/>
            <person name="Der J.P."/>
            <person name="Gundlach H."/>
            <person name="Jiao Y."/>
            <person name="Hori C."/>
            <person name="Ishida J.K."/>
            <person name="Kasahara H."/>
            <person name="Kiba T."/>
            <person name="Kim M.S."/>
            <person name="Koo N."/>
            <person name="Laohavisit A."/>
            <person name="Lee Y.H."/>
            <person name="Lumba S."/>
            <person name="McCourt P."/>
            <person name="Mortimer J.C."/>
            <person name="Mutuku J.M."/>
            <person name="Nomura T."/>
            <person name="Sasaki-Sekimoto Y."/>
            <person name="Seto Y."/>
            <person name="Wang Y."/>
            <person name="Wakatake T."/>
            <person name="Sakakibara H."/>
            <person name="Demura T."/>
            <person name="Yamaguchi S."/>
            <person name="Yoneyama K."/>
            <person name="Manabe R.I."/>
            <person name="Nelson D.C."/>
            <person name="Schulman A.H."/>
            <person name="Timko M.P."/>
            <person name="dePamphilis C.W."/>
            <person name="Choi D."/>
            <person name="Shirasu K."/>
        </authorList>
    </citation>
    <scope>NUCLEOTIDE SEQUENCE [LARGE SCALE GENOMIC DNA]</scope>
    <source>
        <strain evidence="2">cv. UVA1</strain>
    </source>
</reference>
<accession>A0A5A7PK14</accession>
<proteinExistence type="predicted"/>
<name>A0A5A7PK14_STRAF</name>
<comment type="caution">
    <text evidence="1">The sequence shown here is derived from an EMBL/GenBank/DDBJ whole genome shotgun (WGS) entry which is preliminary data.</text>
</comment>
<dbReference type="EMBL" id="BKCP01004650">
    <property type="protein sequence ID" value="GER32962.1"/>
    <property type="molecule type" value="Genomic_DNA"/>
</dbReference>
<keyword evidence="2" id="KW-1185">Reference proteome</keyword>
<gene>
    <name evidence="1" type="ORF">STAS_09069</name>
</gene>
<protein>
    <submittedName>
        <fullName evidence="1">Transcriptional factor B3 family protein /auxin-responsive factor AUX/IAA-related</fullName>
    </submittedName>
</protein>
<dbReference type="AlphaFoldDB" id="A0A5A7PK14"/>